<dbReference type="eggNOG" id="COG3656">
    <property type="taxonomic scope" value="Bacteria"/>
</dbReference>
<gene>
    <name evidence="3" type="ordered locus">Dalk_2285</name>
</gene>
<accession>B8FII8</accession>
<keyword evidence="4" id="KW-1185">Reference proteome</keyword>
<proteinExistence type="predicted"/>
<sequence length="388" mass="41857">MRTATRVVKSLLAFALMLGIITALQGPAGASAPPVIDQVSLSQSVLVPGEAAAISYRLAQPAQVTAMIYTPDYQVVRVLMDGEYRSAGINSVAWDGKDDSGAMVPNEAYLISLQARDSQGDAYTYDPTAFSGGEKADIQLEMISTAEGYNVQFTVQEPVRVNIRAGIHNGPFLASIVNWAPYGKGTYTVAWNGLDSGGSIRVMEQEGAMLLPLCFKLPVNSILVQGSSDDYVAYAKSQSAQQISTTGEAVITVSTVRKSSLERASTGISTAYLVARARHDAPKFTVNDATGAPLASLRKTGPIKVSSHYPLTMEVTAEDVEDFYEGRYEIVVFVDNERFDEEESAQTPYTYVLDTTSLENGVHEVTFNLVGLGGQTESYSFTIEVYNE</sequence>
<dbReference type="RefSeq" id="WP_015947053.1">
    <property type="nucleotide sequence ID" value="NC_011768.1"/>
</dbReference>
<evidence type="ECO:0000256" key="1">
    <source>
        <dbReference type="SAM" id="SignalP"/>
    </source>
</evidence>
<protein>
    <submittedName>
        <fullName evidence="3">Flagellum-related protein</fullName>
    </submittedName>
</protein>
<keyword evidence="1" id="KW-0732">Signal</keyword>
<feature type="signal peptide" evidence="1">
    <location>
        <begin position="1"/>
        <end position="25"/>
    </location>
</feature>
<dbReference type="Pfam" id="PF13860">
    <property type="entry name" value="FlgD_ig"/>
    <property type="match status" value="1"/>
</dbReference>
<evidence type="ECO:0000259" key="2">
    <source>
        <dbReference type="Pfam" id="PF13860"/>
    </source>
</evidence>
<organism evidence="3 4">
    <name type="scientific">Desulfatibacillum aliphaticivorans</name>
    <dbReference type="NCBI Taxonomy" id="218208"/>
    <lineage>
        <taxon>Bacteria</taxon>
        <taxon>Pseudomonadati</taxon>
        <taxon>Thermodesulfobacteriota</taxon>
        <taxon>Desulfobacteria</taxon>
        <taxon>Desulfobacterales</taxon>
        <taxon>Desulfatibacillaceae</taxon>
        <taxon>Desulfatibacillum</taxon>
    </lineage>
</organism>
<dbReference type="HOGENOM" id="CLU_769031_0_0_7"/>
<dbReference type="AlphaFoldDB" id="B8FII8"/>
<evidence type="ECO:0000313" key="4">
    <source>
        <dbReference type="Proteomes" id="UP000000739"/>
    </source>
</evidence>
<feature type="chain" id="PRO_5002871780" evidence="1">
    <location>
        <begin position="26"/>
        <end position="388"/>
    </location>
</feature>
<dbReference type="EMBL" id="CP001322">
    <property type="protein sequence ID" value="ACL03978.1"/>
    <property type="molecule type" value="Genomic_DNA"/>
</dbReference>
<dbReference type="KEGG" id="dal:Dalk_2285"/>
<reference evidence="3 4" key="1">
    <citation type="journal article" date="2012" name="Environ. Microbiol.">
        <title>The genome sequence of Desulfatibacillum alkenivorans AK-01: a blueprint for anaerobic alkane oxidation.</title>
        <authorList>
            <person name="Callaghan A.V."/>
            <person name="Morris B.E."/>
            <person name="Pereira I.A."/>
            <person name="McInerney M.J."/>
            <person name="Austin R.N."/>
            <person name="Groves J.T."/>
            <person name="Kukor J.J."/>
            <person name="Suflita J.M."/>
            <person name="Young L.Y."/>
            <person name="Zylstra G.J."/>
            <person name="Wawrik B."/>
        </authorList>
    </citation>
    <scope>NUCLEOTIDE SEQUENCE [LARGE SCALE GENOMIC DNA]</scope>
    <source>
        <strain evidence="3 4">AK-01</strain>
    </source>
</reference>
<name>B8FII8_DESAL</name>
<dbReference type="Gene3D" id="2.60.40.4070">
    <property type="match status" value="1"/>
</dbReference>
<dbReference type="Proteomes" id="UP000000739">
    <property type="component" value="Chromosome"/>
</dbReference>
<evidence type="ECO:0000313" key="3">
    <source>
        <dbReference type="EMBL" id="ACL03978.1"/>
    </source>
</evidence>
<dbReference type="InterPro" id="IPR025965">
    <property type="entry name" value="FlgD/Vpr_Ig-like"/>
</dbReference>
<feature type="domain" description="FlgD/Vpr Ig-like" evidence="2">
    <location>
        <begin position="49"/>
        <end position="117"/>
    </location>
</feature>